<evidence type="ECO:0000256" key="1">
    <source>
        <dbReference type="SAM" id="MobiDB-lite"/>
    </source>
</evidence>
<dbReference type="AlphaFoldDB" id="A0AAW0BJ90"/>
<protein>
    <submittedName>
        <fullName evidence="2">Uncharacterized protein</fullName>
    </submittedName>
</protein>
<proteinExistence type="predicted"/>
<feature type="compositionally biased region" description="Basic and acidic residues" evidence="1">
    <location>
        <begin position="7"/>
        <end position="21"/>
    </location>
</feature>
<dbReference type="EMBL" id="JAWWNJ010000030">
    <property type="protein sequence ID" value="KAK7026991.1"/>
    <property type="molecule type" value="Genomic_DNA"/>
</dbReference>
<keyword evidence="3" id="KW-1185">Reference proteome</keyword>
<evidence type="ECO:0000313" key="2">
    <source>
        <dbReference type="EMBL" id="KAK7026991.1"/>
    </source>
</evidence>
<gene>
    <name evidence="2" type="ORF">R3P38DRAFT_2777108</name>
</gene>
<feature type="region of interest" description="Disordered" evidence="1">
    <location>
        <begin position="84"/>
        <end position="103"/>
    </location>
</feature>
<sequence length="103" mass="11422">MQLSHIATKEPSDREGLRDPGDQEPSTAHCSRVLVVAVYITELAVNVFQAEPEGMPFNDKKGFGEEKKEVHKYVRVAALKPDKEKRIMNASRSMNGARAGTQP</sequence>
<organism evidence="2 3">
    <name type="scientific">Favolaschia claudopus</name>
    <dbReference type="NCBI Taxonomy" id="2862362"/>
    <lineage>
        <taxon>Eukaryota</taxon>
        <taxon>Fungi</taxon>
        <taxon>Dikarya</taxon>
        <taxon>Basidiomycota</taxon>
        <taxon>Agaricomycotina</taxon>
        <taxon>Agaricomycetes</taxon>
        <taxon>Agaricomycetidae</taxon>
        <taxon>Agaricales</taxon>
        <taxon>Marasmiineae</taxon>
        <taxon>Mycenaceae</taxon>
        <taxon>Favolaschia</taxon>
    </lineage>
</organism>
<dbReference type="Proteomes" id="UP001362999">
    <property type="component" value="Unassembled WGS sequence"/>
</dbReference>
<reference evidence="2 3" key="1">
    <citation type="journal article" date="2024" name="J Genomics">
        <title>Draft genome sequencing and assembly of Favolaschia claudopus CIRM-BRFM 2984 isolated from oak limbs.</title>
        <authorList>
            <person name="Navarro D."/>
            <person name="Drula E."/>
            <person name="Chaduli D."/>
            <person name="Cazenave R."/>
            <person name="Ahrendt S."/>
            <person name="Wang J."/>
            <person name="Lipzen A."/>
            <person name="Daum C."/>
            <person name="Barry K."/>
            <person name="Grigoriev I.V."/>
            <person name="Favel A."/>
            <person name="Rosso M.N."/>
            <person name="Martin F."/>
        </authorList>
    </citation>
    <scope>NUCLEOTIDE SEQUENCE [LARGE SCALE GENOMIC DNA]</scope>
    <source>
        <strain evidence="2 3">CIRM-BRFM 2984</strain>
    </source>
</reference>
<name>A0AAW0BJ90_9AGAR</name>
<accession>A0AAW0BJ90</accession>
<feature type="region of interest" description="Disordered" evidence="1">
    <location>
        <begin position="1"/>
        <end position="28"/>
    </location>
</feature>
<evidence type="ECO:0000313" key="3">
    <source>
        <dbReference type="Proteomes" id="UP001362999"/>
    </source>
</evidence>
<comment type="caution">
    <text evidence="2">The sequence shown here is derived from an EMBL/GenBank/DDBJ whole genome shotgun (WGS) entry which is preliminary data.</text>
</comment>